<comment type="caution">
    <text evidence="1">The sequence shown here is derived from an EMBL/GenBank/DDBJ whole genome shotgun (WGS) entry which is preliminary data.</text>
</comment>
<accession>A0AC61DHA7</accession>
<evidence type="ECO:0000313" key="1">
    <source>
        <dbReference type="EMBL" id="PHV71687.1"/>
    </source>
</evidence>
<sequence length="303" mass="35995">MIQEIDIHKISPYIRFINHFHCKGGEKLPQRIIYDYELIYCLQGKASIHYDNQDYSLEKGDLFYLKPHIPNSLFVSPHDQFEAHCVHFDWTLLDEQFNFTVEETYLNPQFALDNPQLYHQLVQRPSYQVSDFYMPILLKGLDEQFIAPYFKELYYTSKQQGVSRRIKERALFLEIISYIMQYRLTDHGVIKQHRHQSTISAAIDYMYTHYSEELTTYQLAQVIHLSPKYFGSLFLKITGKTVQTYLCEIRIEQAKKQLIETPYSIEQIALSVGFKDVFYFTKCFTKKEGISPGKYRNISNMIY</sequence>
<dbReference type="Proteomes" id="UP000224460">
    <property type="component" value="Unassembled WGS sequence"/>
</dbReference>
<dbReference type="EMBL" id="PEDL01000002">
    <property type="protein sequence ID" value="PHV71687.1"/>
    <property type="molecule type" value="Genomic_DNA"/>
</dbReference>
<name>A0AC61DHA7_9FIRM</name>
<protein>
    <submittedName>
        <fullName evidence="1">Uncharacterized protein</fullName>
    </submittedName>
</protein>
<keyword evidence="2" id="KW-1185">Reference proteome</keyword>
<organism evidence="1 2">
    <name type="scientific">Sporanaerobium hydrogeniformans</name>
    <dbReference type="NCBI Taxonomy" id="3072179"/>
    <lineage>
        <taxon>Bacteria</taxon>
        <taxon>Bacillati</taxon>
        <taxon>Bacillota</taxon>
        <taxon>Clostridia</taxon>
        <taxon>Lachnospirales</taxon>
        <taxon>Lachnospiraceae</taxon>
        <taxon>Sporanaerobium</taxon>
    </lineage>
</organism>
<proteinExistence type="predicted"/>
<evidence type="ECO:0000313" key="2">
    <source>
        <dbReference type="Proteomes" id="UP000224460"/>
    </source>
</evidence>
<gene>
    <name evidence="1" type="ORF">CS063_03750</name>
</gene>
<reference evidence="1" key="1">
    <citation type="submission" date="2017-10" db="EMBL/GenBank/DDBJ databases">
        <title>Genome sequence of cellulolytic Lachnospiraceae bacterium XHS1971 isolated from hotspring sediment.</title>
        <authorList>
            <person name="Vasudevan G."/>
            <person name="Joshi A.J."/>
            <person name="Hivarkar S."/>
            <person name="Lanjekar V.B."/>
            <person name="Dhakephalkar P.K."/>
            <person name="Dagar S."/>
        </authorList>
    </citation>
    <scope>NUCLEOTIDE SEQUENCE</scope>
    <source>
        <strain evidence="1">XHS1971</strain>
    </source>
</reference>